<name>A0A139WX53_9CYAN</name>
<dbReference type="InterPro" id="IPR037215">
    <property type="entry name" value="GUN4-like_sf"/>
</dbReference>
<evidence type="ECO:0000313" key="3">
    <source>
        <dbReference type="EMBL" id="KYC37018.1"/>
    </source>
</evidence>
<evidence type="ECO:0000259" key="1">
    <source>
        <dbReference type="Pfam" id="PF05419"/>
    </source>
</evidence>
<comment type="caution">
    <text evidence="3">The sequence shown here is derived from an EMBL/GenBank/DDBJ whole genome shotgun (WGS) entry which is preliminary data.</text>
</comment>
<dbReference type="EMBL" id="ANNX02000047">
    <property type="protein sequence ID" value="KYC37018.1"/>
    <property type="molecule type" value="Genomic_DNA"/>
</dbReference>
<accession>A0A139WX53</accession>
<keyword evidence="4" id="KW-1185">Reference proteome</keyword>
<dbReference type="OrthoDB" id="7915178at2"/>
<dbReference type="GO" id="GO:0046906">
    <property type="term" value="F:tetrapyrrole binding"/>
    <property type="evidence" value="ECO:0007669"/>
    <property type="project" value="TreeGrafter"/>
</dbReference>
<proteinExistence type="predicted"/>
<dbReference type="Gene3D" id="1.25.40.620">
    <property type="match status" value="1"/>
</dbReference>
<reference evidence="3 4" key="1">
    <citation type="journal article" date="2013" name="Genome Biol. Evol.">
        <title>Genomes of Stigonematalean cyanobacteria (subsection V) and the evolution of oxygenic photosynthesis from prokaryotes to plastids.</title>
        <authorList>
            <person name="Dagan T."/>
            <person name="Roettger M."/>
            <person name="Stucken K."/>
            <person name="Landan G."/>
            <person name="Koch R."/>
            <person name="Major P."/>
            <person name="Gould S.B."/>
            <person name="Goremykin V.V."/>
            <person name="Rippka R."/>
            <person name="Tandeau de Marsac N."/>
            <person name="Gugger M."/>
            <person name="Lockhart P.J."/>
            <person name="Allen J.F."/>
            <person name="Brune I."/>
            <person name="Maus I."/>
            <person name="Puhler A."/>
            <person name="Martin W.F."/>
        </authorList>
    </citation>
    <scope>NUCLEOTIDE SEQUENCE [LARGE SCALE GENOMIC DNA]</scope>
    <source>
        <strain evidence="3 4">PCC 7110</strain>
    </source>
</reference>
<dbReference type="InterPro" id="IPR045430">
    <property type="entry name" value="EAD1"/>
</dbReference>
<dbReference type="Gene3D" id="1.10.10.1770">
    <property type="entry name" value="Gun4-like"/>
    <property type="match status" value="1"/>
</dbReference>
<protein>
    <submittedName>
        <fullName evidence="3">Uncharacterized protein</fullName>
    </submittedName>
</protein>
<feature type="domain" description="Effector-associated" evidence="2">
    <location>
        <begin position="182"/>
        <end position="263"/>
    </location>
</feature>
<dbReference type="InterPro" id="IPR008629">
    <property type="entry name" value="GUN4-like"/>
</dbReference>
<evidence type="ECO:0000313" key="4">
    <source>
        <dbReference type="Proteomes" id="UP000076925"/>
    </source>
</evidence>
<dbReference type="PANTHER" id="PTHR34800">
    <property type="entry name" value="TETRAPYRROLE-BINDING PROTEIN, CHLOROPLASTIC"/>
    <property type="match status" value="1"/>
</dbReference>
<dbReference type="AlphaFoldDB" id="A0A139WX53"/>
<dbReference type="CDD" id="cd16383">
    <property type="entry name" value="GUN4"/>
    <property type="match status" value="1"/>
</dbReference>
<feature type="domain" description="GUN4-like" evidence="1">
    <location>
        <begin position="3"/>
        <end position="120"/>
    </location>
</feature>
<evidence type="ECO:0000259" key="2">
    <source>
        <dbReference type="Pfam" id="PF19955"/>
    </source>
</evidence>
<dbReference type="PANTHER" id="PTHR34800:SF1">
    <property type="entry name" value="TETRAPYRROLE-BINDING PROTEIN, CHLOROPLASTIC"/>
    <property type="match status" value="1"/>
</dbReference>
<organism evidence="3 4">
    <name type="scientific">Scytonema hofmannii PCC 7110</name>
    <dbReference type="NCBI Taxonomy" id="128403"/>
    <lineage>
        <taxon>Bacteria</taxon>
        <taxon>Bacillati</taxon>
        <taxon>Cyanobacteriota</taxon>
        <taxon>Cyanophyceae</taxon>
        <taxon>Nostocales</taxon>
        <taxon>Scytonemataceae</taxon>
        <taxon>Scytonema</taxon>
    </lineage>
</organism>
<gene>
    <name evidence="3" type="ORF">WA1_46080</name>
</gene>
<sequence length="265" mass="30312">MTRQEIDYTRLDKLLAAGKWKDADQETIKVMLKAVDIQNLLSSADLLQLSCEDLHTIDELWRNYSYGRFGFSTQARLFQEERKVYYNFCERVGWRVNGEWIGYNQLNWTLNAPVGHLPHMQGRYLFPAEGIMTSLRLNSFVLNLGDVAFGNAVINDPTLISVLSQKLADCHSSTGENSQSVKLVGSQRKQFCEALMDAFRSEKALEIMISYELDWKLNQISGGDNYEEVVFSLIDYAEAQGQLIELLEAAKRANPGNPKLRNFYF</sequence>
<dbReference type="STRING" id="128403.WA1_46080"/>
<dbReference type="SUPFAM" id="SSF140869">
    <property type="entry name" value="GUN4-like"/>
    <property type="match status" value="1"/>
</dbReference>
<dbReference type="RefSeq" id="WP_017744285.1">
    <property type="nucleotide sequence ID" value="NZ_KQ976354.1"/>
</dbReference>
<dbReference type="Pfam" id="PF19955">
    <property type="entry name" value="EAD1"/>
    <property type="match status" value="1"/>
</dbReference>
<dbReference type="Pfam" id="PF05419">
    <property type="entry name" value="GUN4"/>
    <property type="match status" value="1"/>
</dbReference>
<dbReference type="Proteomes" id="UP000076925">
    <property type="component" value="Unassembled WGS sequence"/>
</dbReference>